<sequence>MADDSSSNKPSGTANLVTHYTQYSDLEKEYDPDVAAGLMKKALERQGLQQSGEGVKAWAAINNAIVTKPVDLAQEVAQGSAKADAVVQGLFSSELAAVDASAGNQSQISSEEMDTDDYDFENCDAEADEEGQEDPRPSLSEIYNMDSEEDAQDEAYDDMLKLIEKP</sequence>
<protein>
    <submittedName>
        <fullName evidence="2">Uncharacterized protein</fullName>
    </submittedName>
</protein>
<organism evidence="2">
    <name type="scientific">Pseudomonas sp. 13.2</name>
    <dbReference type="NCBI Taxonomy" id="3144665"/>
    <lineage>
        <taxon>Bacteria</taxon>
        <taxon>Pseudomonadati</taxon>
        <taxon>Pseudomonadota</taxon>
        <taxon>Gammaproteobacteria</taxon>
        <taxon>Pseudomonadales</taxon>
        <taxon>Pseudomonadaceae</taxon>
        <taxon>Pseudomonas</taxon>
    </lineage>
</organism>
<name>A0AAU7BII0_9PSED</name>
<evidence type="ECO:0000256" key="1">
    <source>
        <dbReference type="SAM" id="MobiDB-lite"/>
    </source>
</evidence>
<accession>A0AAU7BII0</accession>
<gene>
    <name evidence="2" type="ORF">ABH853_02940</name>
</gene>
<reference evidence="2" key="2">
    <citation type="submission" date="2024-05" db="EMBL/GenBank/DDBJ databases">
        <authorList>
            <person name="Mellies J."/>
            <person name="Newton I."/>
        </authorList>
    </citation>
    <scope>NUCLEOTIDE SEQUENCE</scope>
    <source>
        <strain evidence="2">13.2</strain>
    </source>
</reference>
<feature type="region of interest" description="Disordered" evidence="1">
    <location>
        <begin position="100"/>
        <end position="152"/>
    </location>
</feature>
<dbReference type="AlphaFoldDB" id="A0AAU7BII0"/>
<reference evidence="2" key="1">
    <citation type="journal article" date="2019" name="Microbiol. Resour. Announc.">
        <title>Draft Genome Sequences of Five Environmental Bacterial Isolates That Degrade Polyethylene Terephthalate Plastic.</title>
        <authorList>
            <person name="Leon-Zayas R."/>
            <person name="Roberts C."/>
            <person name="Vague M."/>
            <person name="Mellies J.L."/>
        </authorList>
    </citation>
    <scope>NUCLEOTIDE SEQUENCE</scope>
    <source>
        <strain evidence="2">13.2</strain>
    </source>
</reference>
<feature type="compositionally biased region" description="Acidic residues" evidence="1">
    <location>
        <begin position="111"/>
        <end position="132"/>
    </location>
</feature>
<evidence type="ECO:0000313" key="2">
    <source>
        <dbReference type="EMBL" id="XBG32261.1"/>
    </source>
</evidence>
<dbReference type="EMBL" id="CP157179">
    <property type="protein sequence ID" value="XBG32261.1"/>
    <property type="molecule type" value="Genomic_DNA"/>
</dbReference>
<proteinExistence type="predicted"/>